<evidence type="ECO:0000313" key="1">
    <source>
        <dbReference type="EMBL" id="MET4568492.1"/>
    </source>
</evidence>
<organism evidence="1 2">
    <name type="scientific">Rhodanobacter soli</name>
    <dbReference type="NCBI Taxonomy" id="590609"/>
    <lineage>
        <taxon>Bacteria</taxon>
        <taxon>Pseudomonadati</taxon>
        <taxon>Pseudomonadota</taxon>
        <taxon>Gammaproteobacteria</taxon>
        <taxon>Lysobacterales</taxon>
        <taxon>Rhodanobacteraceae</taxon>
        <taxon>Rhodanobacter</taxon>
    </lineage>
</organism>
<reference evidence="1 2" key="1">
    <citation type="submission" date="2024-06" db="EMBL/GenBank/DDBJ databases">
        <title>Sorghum-associated microbial communities from plants grown in Nebraska, USA.</title>
        <authorList>
            <person name="Schachtman D."/>
        </authorList>
    </citation>
    <scope>NUCLEOTIDE SEQUENCE [LARGE SCALE GENOMIC DNA]</scope>
    <source>
        <strain evidence="1 2">1757</strain>
    </source>
</reference>
<comment type="caution">
    <text evidence="1">The sequence shown here is derived from an EMBL/GenBank/DDBJ whole genome shotgun (WGS) entry which is preliminary data.</text>
</comment>
<evidence type="ECO:0000313" key="2">
    <source>
        <dbReference type="Proteomes" id="UP001549251"/>
    </source>
</evidence>
<proteinExistence type="predicted"/>
<keyword evidence="2" id="KW-1185">Reference proteome</keyword>
<dbReference type="EMBL" id="JBEPSD010000001">
    <property type="protein sequence ID" value="MET4568492.1"/>
    <property type="molecule type" value="Genomic_DNA"/>
</dbReference>
<dbReference type="Proteomes" id="UP001549251">
    <property type="component" value="Unassembled WGS sequence"/>
</dbReference>
<protein>
    <submittedName>
        <fullName evidence="1">Uncharacterized protein</fullName>
    </submittedName>
</protein>
<sequence length="158" mass="17391">MDTLEERIAEIERRLSLLEASYGLQGSGSAASALPPELPKKSLVALSVSNKRYDHGDYEDHIWFDCTYTLSAASKPTRAVKGAIQFSDLFGDVKFRLLVTVNDALSPDKPLVNPGIGFTFNQFMGEHQWMQATNLTDMKCSFAVSNVLYSDGTSEAFA</sequence>
<accession>A0ABV2PTY5</accession>
<dbReference type="RefSeq" id="WP_354547321.1">
    <property type="nucleotide sequence ID" value="NZ_JBEPSD010000001.1"/>
</dbReference>
<gene>
    <name evidence="1" type="ORF">ABIE04_000819</name>
</gene>
<name>A0ABV2PTY5_9GAMM</name>